<name>A0A5N7CSN6_9EURO</name>
<sequence length="81" mass="9135">MTIGESAARDLRRRRTKENRMPNFEARIQSNRFLRGIPWSGSQSVETHIKKLSGDVLLFSCFPVFGFSAASLLYGIQIVSS</sequence>
<gene>
    <name evidence="1" type="ORF">BDV37DRAFT_61401</name>
</gene>
<reference evidence="1 2" key="1">
    <citation type="submission" date="2019-04" db="EMBL/GenBank/DDBJ databases">
        <authorList>
            <consortium name="DOE Joint Genome Institute"/>
            <person name="Mondo S."/>
            <person name="Kjaerbolling I."/>
            <person name="Vesth T."/>
            <person name="Frisvad J.C."/>
            <person name="Nybo J.L."/>
            <person name="Theobald S."/>
            <person name="Kildgaard S."/>
            <person name="Isbrandt T."/>
            <person name="Kuo A."/>
            <person name="Sato A."/>
            <person name="Lyhne E.K."/>
            <person name="Kogle M.E."/>
            <person name="Wiebenga A."/>
            <person name="Kun R.S."/>
            <person name="Lubbers R.J."/>
            <person name="Makela M.R."/>
            <person name="Barry K."/>
            <person name="Chovatia M."/>
            <person name="Clum A."/>
            <person name="Daum C."/>
            <person name="Haridas S."/>
            <person name="He G."/>
            <person name="LaButti K."/>
            <person name="Lipzen A."/>
            <person name="Riley R."/>
            <person name="Salamov A."/>
            <person name="Simmons B.A."/>
            <person name="Magnuson J.K."/>
            <person name="Henrissat B."/>
            <person name="Mortensen U.H."/>
            <person name="Larsen T.O."/>
            <person name="Devries R.P."/>
            <person name="Grigoriev I.V."/>
            <person name="Machida M."/>
            <person name="Baker S.E."/>
            <person name="Andersen M.R."/>
            <person name="Cantor M.N."/>
            <person name="Hua S.X."/>
        </authorList>
    </citation>
    <scope>NUCLEOTIDE SEQUENCE [LARGE SCALE GENOMIC DNA]</scope>
    <source>
        <strain evidence="1 2">CBS 119388</strain>
    </source>
</reference>
<dbReference type="EMBL" id="ML736906">
    <property type="protein sequence ID" value="KAE8397252.1"/>
    <property type="molecule type" value="Genomic_DNA"/>
</dbReference>
<evidence type="ECO:0000313" key="1">
    <source>
        <dbReference type="EMBL" id="KAE8397252.1"/>
    </source>
</evidence>
<accession>A0A5N7CSN6</accession>
<accession>A0A5N6HHB9</accession>
<evidence type="ECO:0000313" key="2">
    <source>
        <dbReference type="Proteomes" id="UP000325579"/>
    </source>
</evidence>
<dbReference type="RefSeq" id="XP_031934571.1">
    <property type="nucleotide sequence ID" value="XM_032090950.1"/>
</dbReference>
<dbReference type="Proteomes" id="UP000325579">
    <property type="component" value="Unassembled WGS sequence"/>
</dbReference>
<dbReference type="AlphaFoldDB" id="A0A5N7CSN6"/>
<keyword evidence="2" id="KW-1185">Reference proteome</keyword>
<organism evidence="1 2">
    <name type="scientific">Aspergillus pseudonomiae</name>
    <dbReference type="NCBI Taxonomy" id="1506151"/>
    <lineage>
        <taxon>Eukaryota</taxon>
        <taxon>Fungi</taxon>
        <taxon>Dikarya</taxon>
        <taxon>Ascomycota</taxon>
        <taxon>Pezizomycotina</taxon>
        <taxon>Eurotiomycetes</taxon>
        <taxon>Eurotiomycetidae</taxon>
        <taxon>Eurotiales</taxon>
        <taxon>Aspergillaceae</taxon>
        <taxon>Aspergillus</taxon>
        <taxon>Aspergillus subgen. Circumdati</taxon>
    </lineage>
</organism>
<proteinExistence type="predicted"/>
<dbReference type="GeneID" id="43675641"/>
<protein>
    <submittedName>
        <fullName evidence="1">Uncharacterized protein</fullName>
    </submittedName>
</protein>